<dbReference type="AlphaFoldDB" id="C3MID2"/>
<accession>C3MID2</accession>
<dbReference type="EMBL" id="CP001389">
    <property type="protein sequence ID" value="ACP24480.1"/>
    <property type="molecule type" value="Genomic_DNA"/>
</dbReference>
<sequence length="149" mass="16111">MQTMNNAIEIEEPADRIEDELGLLKELLGDDPIKNPVTRSVTNRPTVGVADMSTDEFRAYKAKLQAERRAKLKARQASGSVKFDPSSAREALADAALLILATGGPGADAVMSYLGKVFHDQVGAPMTIRARAKSGQLRPKLLHIARKSS</sequence>
<proteinExistence type="predicted"/>
<dbReference type="OrthoDB" id="8454782at2"/>
<dbReference type="eggNOG" id="ENOG502ZXC6">
    <property type="taxonomic scope" value="Bacteria"/>
</dbReference>
<dbReference type="Proteomes" id="UP000001054">
    <property type="component" value="Chromosome"/>
</dbReference>
<evidence type="ECO:0000313" key="1">
    <source>
        <dbReference type="EMBL" id="ACP24480.1"/>
    </source>
</evidence>
<evidence type="ECO:0000313" key="2">
    <source>
        <dbReference type="Proteomes" id="UP000001054"/>
    </source>
</evidence>
<dbReference type="PATRIC" id="fig|394.7.peg.3500"/>
<name>C3MID2_SINFN</name>
<gene>
    <name evidence="1" type="ordered locus">NGR_c06870</name>
</gene>
<dbReference type="HOGENOM" id="CLU_1748198_0_0_5"/>
<protein>
    <submittedName>
        <fullName evidence="1">Uncharacterized protein</fullName>
    </submittedName>
</protein>
<organism evidence="1 2">
    <name type="scientific">Sinorhizobium fredii (strain NBRC 101917 / NGR234)</name>
    <dbReference type="NCBI Taxonomy" id="394"/>
    <lineage>
        <taxon>Bacteria</taxon>
        <taxon>Pseudomonadati</taxon>
        <taxon>Pseudomonadota</taxon>
        <taxon>Alphaproteobacteria</taxon>
        <taxon>Hyphomicrobiales</taxon>
        <taxon>Rhizobiaceae</taxon>
        <taxon>Sinorhizobium/Ensifer group</taxon>
        <taxon>Sinorhizobium</taxon>
    </lineage>
</organism>
<keyword evidence="2" id="KW-1185">Reference proteome</keyword>
<dbReference type="KEGG" id="rhi:NGR_c06870"/>
<reference evidence="1 2" key="1">
    <citation type="journal article" date="2009" name="Appl. Environ. Microbiol.">
        <title>Rhizobium sp. strain NGR234 possesses a remarkable number of secretion systems.</title>
        <authorList>
            <person name="Schmeisser C."/>
            <person name="Liesegang H."/>
            <person name="Krysciak D."/>
            <person name="Bakkou N."/>
            <person name="Le Quere A."/>
            <person name="Wollherr A."/>
            <person name="Heinemeyer I."/>
            <person name="Morgenstern B."/>
            <person name="Pommerening-Roeser A."/>
            <person name="Flores M."/>
            <person name="Palacios R."/>
            <person name="Brenner S."/>
            <person name="Gottschalk G."/>
            <person name="Schmitz R.A."/>
            <person name="Broughton W.J."/>
            <person name="Perret X."/>
            <person name="Strittmatter A.W."/>
            <person name="Streit W.R."/>
        </authorList>
    </citation>
    <scope>NUCLEOTIDE SEQUENCE [LARGE SCALE GENOMIC DNA]</scope>
    <source>
        <strain evidence="2">NBRC 101917 / NGR234</strain>
    </source>
</reference>